<keyword evidence="2" id="KW-1185">Reference proteome</keyword>
<sequence>MFTQNWLIVLFYACLLLMVASNNSHNPKGAEAIQILTLHKRGNQSRVWHSKSLAFSTLGLVCSCCDGEGGECRSTWESACSNLRCHPWKY</sequence>
<accession>A0ACB9KQH2</accession>
<evidence type="ECO:0000313" key="2">
    <source>
        <dbReference type="Proteomes" id="UP000828941"/>
    </source>
</evidence>
<protein>
    <submittedName>
        <fullName evidence="1">Uncharacterized protein</fullName>
    </submittedName>
</protein>
<proteinExistence type="predicted"/>
<name>A0ACB9KQH2_BAUVA</name>
<dbReference type="Proteomes" id="UP000828941">
    <property type="component" value="Chromosome 13"/>
</dbReference>
<reference evidence="1 2" key="1">
    <citation type="journal article" date="2022" name="DNA Res.">
        <title>Chromosomal-level genome assembly of the orchid tree Bauhinia variegata (Leguminosae; Cercidoideae) supports the allotetraploid origin hypothesis of Bauhinia.</title>
        <authorList>
            <person name="Zhong Y."/>
            <person name="Chen Y."/>
            <person name="Zheng D."/>
            <person name="Pang J."/>
            <person name="Liu Y."/>
            <person name="Luo S."/>
            <person name="Meng S."/>
            <person name="Qian L."/>
            <person name="Wei D."/>
            <person name="Dai S."/>
            <person name="Zhou R."/>
        </authorList>
    </citation>
    <scope>NUCLEOTIDE SEQUENCE [LARGE SCALE GENOMIC DNA]</scope>
    <source>
        <strain evidence="1">BV-YZ2020</strain>
    </source>
</reference>
<organism evidence="1 2">
    <name type="scientific">Bauhinia variegata</name>
    <name type="common">Purple orchid tree</name>
    <name type="synonym">Phanera variegata</name>
    <dbReference type="NCBI Taxonomy" id="167791"/>
    <lineage>
        <taxon>Eukaryota</taxon>
        <taxon>Viridiplantae</taxon>
        <taxon>Streptophyta</taxon>
        <taxon>Embryophyta</taxon>
        <taxon>Tracheophyta</taxon>
        <taxon>Spermatophyta</taxon>
        <taxon>Magnoliopsida</taxon>
        <taxon>eudicotyledons</taxon>
        <taxon>Gunneridae</taxon>
        <taxon>Pentapetalae</taxon>
        <taxon>rosids</taxon>
        <taxon>fabids</taxon>
        <taxon>Fabales</taxon>
        <taxon>Fabaceae</taxon>
        <taxon>Cercidoideae</taxon>
        <taxon>Cercideae</taxon>
        <taxon>Bauhiniinae</taxon>
        <taxon>Bauhinia</taxon>
    </lineage>
</organism>
<comment type="caution">
    <text evidence="1">The sequence shown here is derived from an EMBL/GenBank/DDBJ whole genome shotgun (WGS) entry which is preliminary data.</text>
</comment>
<evidence type="ECO:0000313" key="1">
    <source>
        <dbReference type="EMBL" id="KAI4299496.1"/>
    </source>
</evidence>
<dbReference type="EMBL" id="CM039438">
    <property type="protein sequence ID" value="KAI4299496.1"/>
    <property type="molecule type" value="Genomic_DNA"/>
</dbReference>
<gene>
    <name evidence="1" type="ORF">L6164_032954</name>
</gene>